<dbReference type="AlphaFoldDB" id="A0A835LE87"/>
<organism evidence="2 3">
    <name type="scientific">Coptis chinensis</name>
    <dbReference type="NCBI Taxonomy" id="261450"/>
    <lineage>
        <taxon>Eukaryota</taxon>
        <taxon>Viridiplantae</taxon>
        <taxon>Streptophyta</taxon>
        <taxon>Embryophyta</taxon>
        <taxon>Tracheophyta</taxon>
        <taxon>Spermatophyta</taxon>
        <taxon>Magnoliopsida</taxon>
        <taxon>Ranunculales</taxon>
        <taxon>Ranunculaceae</taxon>
        <taxon>Coptidoideae</taxon>
        <taxon>Coptis</taxon>
    </lineage>
</organism>
<dbReference type="PANTHER" id="PTHR47602">
    <property type="entry name" value="F-BOX PROTEIN SKIP22"/>
    <property type="match status" value="1"/>
</dbReference>
<evidence type="ECO:0000313" key="2">
    <source>
        <dbReference type="EMBL" id="KAF9589237.1"/>
    </source>
</evidence>
<dbReference type="PANTHER" id="PTHR47602:SF2">
    <property type="entry name" value="F-BOX PROTEIN SKIP22"/>
    <property type="match status" value="1"/>
</dbReference>
<dbReference type="PROSITE" id="PS50181">
    <property type="entry name" value="FBOX"/>
    <property type="match status" value="1"/>
</dbReference>
<name>A0A835LE87_9MAGN</name>
<reference evidence="2 3" key="1">
    <citation type="submission" date="2020-10" db="EMBL/GenBank/DDBJ databases">
        <title>The Coptis chinensis genome and diversification of protoberbering-type alkaloids.</title>
        <authorList>
            <person name="Wang B."/>
            <person name="Shu S."/>
            <person name="Song C."/>
            <person name="Liu Y."/>
        </authorList>
    </citation>
    <scope>NUCLEOTIDE SEQUENCE [LARGE SCALE GENOMIC DNA]</scope>
    <source>
        <strain evidence="2">HL-2020</strain>
        <tissue evidence="2">Leaf</tissue>
    </source>
</reference>
<dbReference type="Gene3D" id="1.20.1280.50">
    <property type="match status" value="1"/>
</dbReference>
<dbReference type="Proteomes" id="UP000631114">
    <property type="component" value="Unassembled WGS sequence"/>
</dbReference>
<evidence type="ECO:0000313" key="3">
    <source>
        <dbReference type="Proteomes" id="UP000631114"/>
    </source>
</evidence>
<dbReference type="Pfam" id="PF12937">
    <property type="entry name" value="F-box-like"/>
    <property type="match status" value="1"/>
</dbReference>
<keyword evidence="3" id="KW-1185">Reference proteome</keyword>
<protein>
    <recommendedName>
        <fullName evidence="1">F-box domain-containing protein</fullName>
    </recommendedName>
</protein>
<sequence length="204" mass="23172">MIRYTVPELLSNGEHDEVSSLETVDVIFNDMGRIVNVYKSYPAASNLCSLDYDLFSPALGALCNHITTADHSACGLCDAVPNAIKIKKEPKTCFYWQSMWTIKWRTFQFWRIVKDQLALPLLNDLCTKTGLANKVPPCFKSLPSELKLKIVEFLPGFEIAKLGCVSSELKDLSTNNILWKRKYIEDFSRSKAEGVERKVIRKTD</sequence>
<evidence type="ECO:0000259" key="1">
    <source>
        <dbReference type="PROSITE" id="PS50181"/>
    </source>
</evidence>
<feature type="domain" description="F-box" evidence="1">
    <location>
        <begin position="136"/>
        <end position="182"/>
    </location>
</feature>
<dbReference type="EMBL" id="JADFTS010000009">
    <property type="protein sequence ID" value="KAF9589237.1"/>
    <property type="molecule type" value="Genomic_DNA"/>
</dbReference>
<comment type="caution">
    <text evidence="2">The sequence shown here is derived from an EMBL/GenBank/DDBJ whole genome shotgun (WGS) entry which is preliminary data.</text>
</comment>
<proteinExistence type="predicted"/>
<dbReference type="InterPro" id="IPR001810">
    <property type="entry name" value="F-box_dom"/>
</dbReference>
<dbReference type="OrthoDB" id="101791at2759"/>
<dbReference type="SMART" id="SM00256">
    <property type="entry name" value="FBOX"/>
    <property type="match status" value="1"/>
</dbReference>
<dbReference type="CDD" id="cd22165">
    <property type="entry name" value="F-box_AtSKIP22-like"/>
    <property type="match status" value="1"/>
</dbReference>
<accession>A0A835LE87</accession>
<dbReference type="SUPFAM" id="SSF81383">
    <property type="entry name" value="F-box domain"/>
    <property type="match status" value="1"/>
</dbReference>
<dbReference type="InterPro" id="IPR036047">
    <property type="entry name" value="F-box-like_dom_sf"/>
</dbReference>
<gene>
    <name evidence="2" type="ORF">IFM89_020675</name>
</gene>